<evidence type="ECO:0000313" key="4">
    <source>
        <dbReference type="Proteomes" id="UP000676336"/>
    </source>
</evidence>
<dbReference type="InterPro" id="IPR036866">
    <property type="entry name" value="RibonucZ/Hydroxyglut_hydro"/>
</dbReference>
<dbReference type="GO" id="GO:0005847">
    <property type="term" value="C:mRNA cleavage and polyadenylation specificity factor complex"/>
    <property type="evidence" value="ECO:0007669"/>
    <property type="project" value="InterPro"/>
</dbReference>
<keyword evidence="1" id="KW-0507">mRNA processing</keyword>
<accession>A0A8S3BZX1</accession>
<comment type="similarity">
    <text evidence="1">Belongs to the metallo-beta-lactamase superfamily. RNA-metabolizing metallo-beta-lactamase-like family. CPSF2/YSH1 subfamily.</text>
</comment>
<dbReference type="EMBL" id="CAJOBI010165717">
    <property type="protein sequence ID" value="CAF4868803.1"/>
    <property type="molecule type" value="Genomic_DNA"/>
</dbReference>
<feature type="non-terminal residue" evidence="3">
    <location>
        <position position="1"/>
    </location>
</feature>
<reference evidence="3" key="1">
    <citation type="submission" date="2021-02" db="EMBL/GenBank/DDBJ databases">
        <authorList>
            <person name="Nowell W R."/>
        </authorList>
    </citation>
    <scope>NUCLEOTIDE SEQUENCE</scope>
</reference>
<dbReference type="GO" id="GO:0003723">
    <property type="term" value="F:RNA binding"/>
    <property type="evidence" value="ECO:0007669"/>
    <property type="project" value="UniProtKB-KW"/>
</dbReference>
<dbReference type="PANTHER" id="PTHR45922:SF1">
    <property type="entry name" value="CLEAVAGE AND POLYADENYLATION SPECIFICITY FACTOR SUBUNIT 2"/>
    <property type="match status" value="1"/>
</dbReference>
<dbReference type="GO" id="GO:0006398">
    <property type="term" value="P:mRNA 3'-end processing by stem-loop binding and cleavage"/>
    <property type="evidence" value="ECO:0007669"/>
    <property type="project" value="InterPro"/>
</dbReference>
<comment type="caution">
    <text evidence="3">The sequence shown here is derived from an EMBL/GenBank/DDBJ whole genome shotgun (WGS) entry which is preliminary data.</text>
</comment>
<proteinExistence type="inferred from homology"/>
<evidence type="ECO:0000313" key="3">
    <source>
        <dbReference type="EMBL" id="CAF4868803.1"/>
    </source>
</evidence>
<sequence length="56" mass="6258">VVLASQPDLESGFARDLFIQWVENDKNSIILTTRTCPGTLARELIDKPNLTSIEVE</sequence>
<name>A0A8S3BZX1_9BILA</name>
<evidence type="ECO:0000259" key="2">
    <source>
        <dbReference type="Pfam" id="PF10996"/>
    </source>
</evidence>
<protein>
    <recommendedName>
        <fullName evidence="1">Cleavage and polyadenylation specificity factor subunit 2</fullName>
    </recommendedName>
    <alternativeName>
        <fullName evidence="1">Cleavage and polyadenylation specificity factor 100 kDa subunit</fullName>
    </alternativeName>
</protein>
<comment type="subcellular location">
    <subcellularLocation>
        <location evidence="1">Nucleus</location>
    </subcellularLocation>
</comment>
<keyword evidence="1" id="KW-0694">RNA-binding</keyword>
<dbReference type="PANTHER" id="PTHR45922">
    <property type="entry name" value="CLEAVAGE AND POLYADENYLATION SPECIFICITY FACTOR SUBUNIT 2"/>
    <property type="match status" value="1"/>
</dbReference>
<evidence type="ECO:0000256" key="1">
    <source>
        <dbReference type="RuleBase" id="RU365006"/>
    </source>
</evidence>
<dbReference type="Gene3D" id="3.40.50.10890">
    <property type="match status" value="1"/>
</dbReference>
<dbReference type="InterPro" id="IPR027075">
    <property type="entry name" value="CPSF2"/>
</dbReference>
<dbReference type="Pfam" id="PF10996">
    <property type="entry name" value="Beta-Casp"/>
    <property type="match status" value="1"/>
</dbReference>
<dbReference type="Proteomes" id="UP000676336">
    <property type="component" value="Unassembled WGS sequence"/>
</dbReference>
<dbReference type="AlphaFoldDB" id="A0A8S3BZX1"/>
<feature type="domain" description="Beta-Casp" evidence="2">
    <location>
        <begin position="1"/>
        <end position="44"/>
    </location>
</feature>
<dbReference type="InterPro" id="IPR022712">
    <property type="entry name" value="Beta_Casp"/>
</dbReference>
<organism evidence="3 4">
    <name type="scientific">Rotaria magnacalcarata</name>
    <dbReference type="NCBI Taxonomy" id="392030"/>
    <lineage>
        <taxon>Eukaryota</taxon>
        <taxon>Metazoa</taxon>
        <taxon>Spiralia</taxon>
        <taxon>Gnathifera</taxon>
        <taxon>Rotifera</taxon>
        <taxon>Eurotatoria</taxon>
        <taxon>Bdelloidea</taxon>
        <taxon>Philodinida</taxon>
        <taxon>Philodinidae</taxon>
        <taxon>Rotaria</taxon>
    </lineage>
</organism>
<feature type="non-terminal residue" evidence="3">
    <location>
        <position position="56"/>
    </location>
</feature>
<gene>
    <name evidence="3" type="ORF">SMN809_LOCUS50232</name>
</gene>
<keyword evidence="1" id="KW-0539">Nucleus</keyword>
<dbReference type="SUPFAM" id="SSF56281">
    <property type="entry name" value="Metallo-hydrolase/oxidoreductase"/>
    <property type="match status" value="1"/>
</dbReference>